<dbReference type="Proteomes" id="UP000078116">
    <property type="component" value="Unassembled WGS sequence"/>
</dbReference>
<evidence type="ECO:0000313" key="2">
    <source>
        <dbReference type="EMBL" id="OAJ55853.1"/>
    </source>
</evidence>
<name>A0A1A9N421_9BURK</name>
<keyword evidence="3" id="KW-1185">Reference proteome</keyword>
<dbReference type="PANTHER" id="PTHR13061:SF29">
    <property type="entry name" value="GAMMA CARBONIC ANHYDRASE-LIKE 1, MITOCHONDRIAL-RELATED"/>
    <property type="match status" value="1"/>
</dbReference>
<dbReference type="STRING" id="1462993.A6V36_12430"/>
<dbReference type="InterPro" id="IPR050484">
    <property type="entry name" value="Transf_Hexapept/Carb_Anhydrase"/>
</dbReference>
<dbReference type="OrthoDB" id="9803036at2"/>
<dbReference type="EMBL" id="LXJZ01000220">
    <property type="protein sequence ID" value="OAJ53154.1"/>
    <property type="molecule type" value="Genomic_DNA"/>
</dbReference>
<evidence type="ECO:0000313" key="1">
    <source>
        <dbReference type="EMBL" id="OAJ53154.1"/>
    </source>
</evidence>
<dbReference type="Proteomes" id="UP000077961">
    <property type="component" value="Unassembled WGS sequence"/>
</dbReference>
<gene>
    <name evidence="1" type="ORF">A6V36_12430</name>
    <name evidence="2" type="ORF">A6V37_06495</name>
</gene>
<dbReference type="Gene3D" id="2.160.10.10">
    <property type="entry name" value="Hexapeptide repeat proteins"/>
    <property type="match status" value="1"/>
</dbReference>
<dbReference type="InterPro" id="IPR011004">
    <property type="entry name" value="Trimer_LpxA-like_sf"/>
</dbReference>
<dbReference type="InterPro" id="IPR001451">
    <property type="entry name" value="Hexapep"/>
</dbReference>
<dbReference type="CDD" id="cd04745">
    <property type="entry name" value="LbH_paaY_like"/>
    <property type="match status" value="1"/>
</dbReference>
<reference evidence="3 4" key="1">
    <citation type="submission" date="2016-04" db="EMBL/GenBank/DDBJ databases">
        <title>Reclassification of Paraburkholderia panaciterrae (Farh et al. 2015) Dobritsa &amp; Samadpour 2016 as a later homotypic synonym of Paraburkholderia ginsengiterrae (Farh et al. 2015) Dobritsa &amp; Samadpour 2016.</title>
        <authorList>
            <person name="Dobritsa A.P."/>
            <person name="Kutumbaka K."/>
            <person name="Samadpour M."/>
        </authorList>
    </citation>
    <scope>NUCLEOTIDE SEQUENCE [LARGE SCALE GENOMIC DNA]</scope>
    <source>
        <strain evidence="2 4">DCY85</strain>
        <strain evidence="1 3">DCY85-1</strain>
    </source>
</reference>
<dbReference type="SUPFAM" id="SSF51161">
    <property type="entry name" value="Trimeric LpxA-like enzymes"/>
    <property type="match status" value="1"/>
</dbReference>
<dbReference type="EMBL" id="LXKA01000338">
    <property type="protein sequence ID" value="OAJ55853.1"/>
    <property type="molecule type" value="Genomic_DNA"/>
</dbReference>
<dbReference type="PANTHER" id="PTHR13061">
    <property type="entry name" value="DYNACTIN SUBUNIT P25"/>
    <property type="match status" value="1"/>
</dbReference>
<proteinExistence type="predicted"/>
<sequence length="173" mass="18390">MALYEFNGKRPRVDPSAYVHPSAVLIGDVTVGACCYIGPHASLRGDFGAVVVERGSNVQDACVLHTGVGNTCRLGVDSHVGHSAIIHGATLEPNTMVGMHAVVMDGVVLGEACIVAACAFVKKDWRVPPRVLVAGVPGRVVRRLGDEEIRAKSSGTRLYQQLAEDCLRTMRSV</sequence>
<accession>A0A1A9N421</accession>
<evidence type="ECO:0000313" key="4">
    <source>
        <dbReference type="Proteomes" id="UP000078116"/>
    </source>
</evidence>
<dbReference type="Pfam" id="PF00132">
    <property type="entry name" value="Hexapep"/>
    <property type="match status" value="1"/>
</dbReference>
<organism evidence="2 4">
    <name type="scientific">Paraburkholderia ginsengiterrae</name>
    <dbReference type="NCBI Taxonomy" id="1462993"/>
    <lineage>
        <taxon>Bacteria</taxon>
        <taxon>Pseudomonadati</taxon>
        <taxon>Pseudomonadota</taxon>
        <taxon>Betaproteobacteria</taxon>
        <taxon>Burkholderiales</taxon>
        <taxon>Burkholderiaceae</taxon>
        <taxon>Paraburkholderia</taxon>
    </lineage>
</organism>
<dbReference type="RefSeq" id="WP_064271630.1">
    <property type="nucleotide sequence ID" value="NZ_LXJZ01000220.1"/>
</dbReference>
<comment type="caution">
    <text evidence="2">The sequence shown here is derived from an EMBL/GenBank/DDBJ whole genome shotgun (WGS) entry which is preliminary data.</text>
</comment>
<evidence type="ECO:0000313" key="3">
    <source>
        <dbReference type="Proteomes" id="UP000077961"/>
    </source>
</evidence>
<protein>
    <submittedName>
        <fullName evidence="2">Phenylacetic acid degradation protein PaaY</fullName>
    </submittedName>
</protein>
<dbReference type="AlphaFoldDB" id="A0A1A9N421"/>